<dbReference type="GO" id="GO:0005524">
    <property type="term" value="F:ATP binding"/>
    <property type="evidence" value="ECO:0007669"/>
    <property type="project" value="UniProtKB-KW"/>
</dbReference>
<sequence length="447" mass="48210">MSFQRKITISAGEECTISGSGAVELLLQSGVVEIAGILLKAREPCVFYLETDQRCVVLYTLEGGSVLATSNTPFETVKVATGMTAVVQLCQRTLTAERRTKVLVIGRTHSGKTLTAHTICNLLREDAATAAAETGDHAAAVYLMDLNAESNCIYSPGCISTVEVEHTLWPGTTCAPTLLPFSLFVGEATLPSAATIVSFLHFVEQLNDCTEALLKEAGHERVHLVIDAPAPAPGVKEGVYFRRLIELLRPTHVVTVVAQDGSETWSTFLQEDVQRVLPDCEFFCVSPVERKCSISMREHSIREYFVGTPQFPLGCAKMVLPLAQLQFVQYEMQGDAVVCRKIAATSSLSDCLCAISHAEILEEVPLAPLAGLMLVVAVDEEHEELVAILPSCEDMPRRFLIVPNGTIKTKSNDEMSGTTGESIAPVLTAPSLSVTAIMAQIEEGVAV</sequence>
<dbReference type="Proteomes" id="UP000192257">
    <property type="component" value="Unassembled WGS sequence"/>
</dbReference>
<accession>A0A1X0P3J8</accession>
<dbReference type="InterPro" id="IPR010655">
    <property type="entry name" value="Clp1_C"/>
</dbReference>
<evidence type="ECO:0000259" key="3">
    <source>
        <dbReference type="Pfam" id="PF06807"/>
    </source>
</evidence>
<dbReference type="EMBL" id="NBCO01000006">
    <property type="protein sequence ID" value="ORC91455.1"/>
    <property type="molecule type" value="Genomic_DNA"/>
</dbReference>
<gene>
    <name evidence="5" type="ORF">TM35_000064600</name>
</gene>
<protein>
    <submittedName>
        <fullName evidence="5">Uncharacterized protein</fullName>
    </submittedName>
</protein>
<proteinExistence type="predicted"/>
<dbReference type="AlphaFoldDB" id="A0A1X0P3J8"/>
<feature type="domain" description="Clp1 P-loop" evidence="4">
    <location>
        <begin position="106"/>
        <end position="306"/>
    </location>
</feature>
<dbReference type="GO" id="GO:0005634">
    <property type="term" value="C:nucleus"/>
    <property type="evidence" value="ECO:0007669"/>
    <property type="project" value="TreeGrafter"/>
</dbReference>
<reference evidence="5 6" key="1">
    <citation type="submission" date="2017-03" db="EMBL/GenBank/DDBJ databases">
        <title>An alternative strategy for trypanosome survival in the mammalian bloodstream revealed through genome and transcriptome analysis of the ubiquitous bovine parasite Trypanosoma (Megatrypanum) theileri.</title>
        <authorList>
            <person name="Kelly S."/>
            <person name="Ivens A."/>
            <person name="Mott A."/>
            <person name="O'Neill E."/>
            <person name="Emms D."/>
            <person name="Macleod O."/>
            <person name="Voorheis P."/>
            <person name="Matthews J."/>
            <person name="Matthews K."/>
            <person name="Carrington M."/>
        </authorList>
    </citation>
    <scope>NUCLEOTIDE SEQUENCE [LARGE SCALE GENOMIC DNA]</scope>
    <source>
        <strain evidence="5">Edinburgh</strain>
    </source>
</reference>
<feature type="domain" description="Clp1 C-terminal" evidence="3">
    <location>
        <begin position="320"/>
        <end position="402"/>
    </location>
</feature>
<comment type="caution">
    <text evidence="5">The sequence shown here is derived from an EMBL/GenBank/DDBJ whole genome shotgun (WGS) entry which is preliminary data.</text>
</comment>
<evidence type="ECO:0000259" key="4">
    <source>
        <dbReference type="Pfam" id="PF16575"/>
    </source>
</evidence>
<name>A0A1X0P3J8_9TRYP</name>
<dbReference type="OrthoDB" id="275196at2759"/>
<dbReference type="STRING" id="67003.A0A1X0P3J8"/>
<organism evidence="5 6">
    <name type="scientific">Trypanosoma theileri</name>
    <dbReference type="NCBI Taxonomy" id="67003"/>
    <lineage>
        <taxon>Eukaryota</taxon>
        <taxon>Discoba</taxon>
        <taxon>Euglenozoa</taxon>
        <taxon>Kinetoplastea</taxon>
        <taxon>Metakinetoplastina</taxon>
        <taxon>Trypanosomatida</taxon>
        <taxon>Trypanosomatidae</taxon>
        <taxon>Trypanosoma</taxon>
    </lineage>
</organism>
<dbReference type="InterPro" id="IPR038238">
    <property type="entry name" value="Clp1_C_sf"/>
</dbReference>
<evidence type="ECO:0000256" key="2">
    <source>
        <dbReference type="ARBA" id="ARBA00022840"/>
    </source>
</evidence>
<dbReference type="Pfam" id="PF06807">
    <property type="entry name" value="Clp1"/>
    <property type="match status" value="1"/>
</dbReference>
<keyword evidence="6" id="KW-1185">Reference proteome</keyword>
<dbReference type="InterPro" id="IPR045116">
    <property type="entry name" value="Clp1/Grc3"/>
</dbReference>
<dbReference type="GeneID" id="39983277"/>
<evidence type="ECO:0000313" key="5">
    <source>
        <dbReference type="EMBL" id="ORC91455.1"/>
    </source>
</evidence>
<keyword evidence="1" id="KW-0547">Nucleotide-binding</keyword>
<evidence type="ECO:0000313" key="6">
    <source>
        <dbReference type="Proteomes" id="UP000192257"/>
    </source>
</evidence>
<keyword evidence="2" id="KW-0067">ATP-binding</keyword>
<dbReference type="VEuPathDB" id="TriTrypDB:TM35_000064600"/>
<dbReference type="Gene3D" id="3.40.50.300">
    <property type="entry name" value="P-loop containing nucleotide triphosphate hydrolases"/>
    <property type="match status" value="1"/>
</dbReference>
<dbReference type="InterPro" id="IPR032319">
    <property type="entry name" value="CLP1_P"/>
</dbReference>
<evidence type="ECO:0000256" key="1">
    <source>
        <dbReference type="ARBA" id="ARBA00022741"/>
    </source>
</evidence>
<dbReference type="GO" id="GO:0051731">
    <property type="term" value="F:polynucleotide 5'-hydroxyl-kinase activity"/>
    <property type="evidence" value="ECO:0007669"/>
    <property type="project" value="InterPro"/>
</dbReference>
<dbReference type="PANTHER" id="PTHR12755:SF17">
    <property type="entry name" value="POLYRIBONUCLEOTIDE 5'-HYDROXYL-KINASE CLP1 P-LOOP DOMAIN-CONTAINING PROTEIN"/>
    <property type="match status" value="1"/>
</dbReference>
<dbReference type="InterPro" id="IPR027417">
    <property type="entry name" value="P-loop_NTPase"/>
</dbReference>
<dbReference type="Gene3D" id="2.40.30.330">
    <property type="entry name" value="Pre-mRNA cleavage complex subunit Clp1, C-terminal domain"/>
    <property type="match status" value="1"/>
</dbReference>
<dbReference type="GO" id="GO:0006388">
    <property type="term" value="P:tRNA splicing, via endonucleolytic cleavage and ligation"/>
    <property type="evidence" value="ECO:0007669"/>
    <property type="project" value="TreeGrafter"/>
</dbReference>
<dbReference type="Pfam" id="PF16575">
    <property type="entry name" value="CLP1_P"/>
    <property type="match status" value="1"/>
</dbReference>
<dbReference type="GO" id="GO:0031124">
    <property type="term" value="P:mRNA 3'-end processing"/>
    <property type="evidence" value="ECO:0007669"/>
    <property type="project" value="InterPro"/>
</dbReference>
<dbReference type="RefSeq" id="XP_028885521.1">
    <property type="nucleotide sequence ID" value="XM_029023497.1"/>
</dbReference>
<dbReference type="PANTHER" id="PTHR12755">
    <property type="entry name" value="CLEAVAGE/POLYADENYLATION FACTOR IA SUBUNIT CLP1P"/>
    <property type="match status" value="1"/>
</dbReference>